<gene>
    <name evidence="2" type="primary">ORF53664</name>
</gene>
<dbReference type="AlphaFoldDB" id="A0A0B6ZAR3"/>
<protein>
    <submittedName>
        <fullName evidence="2">Uncharacterized protein</fullName>
    </submittedName>
</protein>
<feature type="non-terminal residue" evidence="2">
    <location>
        <position position="1"/>
    </location>
</feature>
<feature type="region of interest" description="Disordered" evidence="1">
    <location>
        <begin position="45"/>
        <end position="69"/>
    </location>
</feature>
<feature type="non-terminal residue" evidence="2">
    <location>
        <position position="69"/>
    </location>
</feature>
<accession>A0A0B6ZAR3</accession>
<dbReference type="EMBL" id="HACG01018161">
    <property type="protein sequence ID" value="CEK65026.1"/>
    <property type="molecule type" value="Transcribed_RNA"/>
</dbReference>
<sequence length="69" mass="7730">FIFVFHCLKNEKVQKEYRKVARRTAWLPNCIRVNYGGYTGVASSSPIGSSGSGNYLSKLFGQRNRNSAV</sequence>
<reference evidence="2" key="1">
    <citation type="submission" date="2014-12" db="EMBL/GenBank/DDBJ databases">
        <title>Insight into the proteome of Arion vulgaris.</title>
        <authorList>
            <person name="Aradska J."/>
            <person name="Bulat T."/>
            <person name="Smidak R."/>
            <person name="Sarate P."/>
            <person name="Gangsoo J."/>
            <person name="Sialana F."/>
            <person name="Bilban M."/>
            <person name="Lubec G."/>
        </authorList>
    </citation>
    <scope>NUCLEOTIDE SEQUENCE</scope>
    <source>
        <tissue evidence="2">Skin</tissue>
    </source>
</reference>
<evidence type="ECO:0000313" key="2">
    <source>
        <dbReference type="EMBL" id="CEK65026.1"/>
    </source>
</evidence>
<organism evidence="2">
    <name type="scientific">Arion vulgaris</name>
    <dbReference type="NCBI Taxonomy" id="1028688"/>
    <lineage>
        <taxon>Eukaryota</taxon>
        <taxon>Metazoa</taxon>
        <taxon>Spiralia</taxon>
        <taxon>Lophotrochozoa</taxon>
        <taxon>Mollusca</taxon>
        <taxon>Gastropoda</taxon>
        <taxon>Heterobranchia</taxon>
        <taxon>Euthyneura</taxon>
        <taxon>Panpulmonata</taxon>
        <taxon>Eupulmonata</taxon>
        <taxon>Stylommatophora</taxon>
        <taxon>Helicina</taxon>
        <taxon>Arionoidea</taxon>
        <taxon>Arionidae</taxon>
        <taxon>Arion</taxon>
    </lineage>
</organism>
<name>A0A0B6ZAR3_9EUPU</name>
<evidence type="ECO:0000256" key="1">
    <source>
        <dbReference type="SAM" id="MobiDB-lite"/>
    </source>
</evidence>
<proteinExistence type="predicted"/>